<dbReference type="STRING" id="83765.SAMN05660284_02257"/>
<dbReference type="AlphaFoldDB" id="A0A1I5BV61"/>
<proteinExistence type="predicted"/>
<dbReference type="RefSeq" id="WP_091196348.1">
    <property type="nucleotide sequence ID" value="NZ_FOVE01000017.1"/>
</dbReference>
<keyword evidence="5" id="KW-1185">Reference proteome</keyword>
<keyword evidence="3" id="KW-0472">Membrane</keyword>
<evidence type="ECO:0000256" key="3">
    <source>
        <dbReference type="SAM" id="Phobius"/>
    </source>
</evidence>
<feature type="coiled-coil region" evidence="1">
    <location>
        <begin position="60"/>
        <end position="129"/>
    </location>
</feature>
<evidence type="ECO:0000256" key="2">
    <source>
        <dbReference type="SAM" id="MobiDB-lite"/>
    </source>
</evidence>
<keyword evidence="3" id="KW-1133">Transmembrane helix</keyword>
<gene>
    <name evidence="4" type="ORF">SAMN05660284_02257</name>
</gene>
<evidence type="ECO:0000313" key="4">
    <source>
        <dbReference type="EMBL" id="SFN78573.1"/>
    </source>
</evidence>
<feature type="region of interest" description="Disordered" evidence="2">
    <location>
        <begin position="166"/>
        <end position="212"/>
    </location>
</feature>
<organism evidence="4 5">
    <name type="scientific">Formivibrio citricus</name>
    <dbReference type="NCBI Taxonomy" id="83765"/>
    <lineage>
        <taxon>Bacteria</taxon>
        <taxon>Pseudomonadati</taxon>
        <taxon>Pseudomonadota</taxon>
        <taxon>Betaproteobacteria</taxon>
        <taxon>Neisseriales</taxon>
        <taxon>Chitinibacteraceae</taxon>
        <taxon>Formivibrio</taxon>
    </lineage>
</organism>
<evidence type="ECO:0000256" key="1">
    <source>
        <dbReference type="SAM" id="Coils"/>
    </source>
</evidence>
<accession>A0A1I5BV61</accession>
<evidence type="ECO:0000313" key="5">
    <source>
        <dbReference type="Proteomes" id="UP000242869"/>
    </source>
</evidence>
<keyword evidence="3" id="KW-0812">Transmembrane</keyword>
<protein>
    <submittedName>
        <fullName evidence="4">Uncharacterized protein</fullName>
    </submittedName>
</protein>
<feature type="region of interest" description="Disordered" evidence="2">
    <location>
        <begin position="132"/>
        <end position="154"/>
    </location>
</feature>
<dbReference type="Proteomes" id="UP000242869">
    <property type="component" value="Unassembled WGS sequence"/>
</dbReference>
<reference evidence="5" key="1">
    <citation type="submission" date="2016-10" db="EMBL/GenBank/DDBJ databases">
        <authorList>
            <person name="Varghese N."/>
            <person name="Submissions S."/>
        </authorList>
    </citation>
    <scope>NUCLEOTIDE SEQUENCE [LARGE SCALE GENOMIC DNA]</scope>
    <source>
        <strain evidence="5">DSM 6150</strain>
    </source>
</reference>
<sequence length="212" mass="22430">MQEAEQQQDTTRAEEAAGSGRALLLKKLRLPLMIVGGVLAAIVFLLIGIWIGSAKRSSDIKQYEERIATAKKQAESAVSEQKVLEVKLEGISGSMKMLKESEESKNQLIARMQEKLECFEQAAAQALAAEQTTTQTAAAKPGARTKSESPPKGYVRFGNSSCTLVAGGSSSNWKECLKQGKPVGSAEKKAAPAAESGEKPGEAAVKGAVKGH</sequence>
<dbReference type="EMBL" id="FOVE01000017">
    <property type="protein sequence ID" value="SFN78573.1"/>
    <property type="molecule type" value="Genomic_DNA"/>
</dbReference>
<keyword evidence="1" id="KW-0175">Coiled coil</keyword>
<name>A0A1I5BV61_9NEIS</name>
<feature type="transmembrane region" description="Helical" evidence="3">
    <location>
        <begin position="30"/>
        <end position="51"/>
    </location>
</feature>
<feature type="compositionally biased region" description="Basic and acidic residues" evidence="2">
    <location>
        <begin position="186"/>
        <end position="201"/>
    </location>
</feature>